<comment type="caution">
    <text evidence="2">The sequence shown here is derived from an EMBL/GenBank/DDBJ whole genome shotgun (WGS) entry which is preliminary data.</text>
</comment>
<evidence type="ECO:0000313" key="3">
    <source>
        <dbReference type="Proteomes" id="UP000314285"/>
    </source>
</evidence>
<reference evidence="2 3" key="1">
    <citation type="submission" date="2019-06" db="EMBL/GenBank/DDBJ databases">
        <title>Genome of Acinetobacter radioresistens APH1, a phenol degrading strain.</title>
        <authorList>
            <person name="Liu Y."/>
        </authorList>
    </citation>
    <scope>NUCLEOTIDE SEQUENCE [LARGE SCALE GENOMIC DNA]</scope>
    <source>
        <strain evidence="2 3">APH1</strain>
    </source>
</reference>
<feature type="coiled-coil region" evidence="1">
    <location>
        <begin position="101"/>
        <end position="138"/>
    </location>
</feature>
<accession>A0A8H2PRR5</accession>
<name>A0A8H2PRR5_ACIRA</name>
<evidence type="ECO:0000313" key="2">
    <source>
        <dbReference type="EMBL" id="TNX91230.1"/>
    </source>
</evidence>
<keyword evidence="1" id="KW-0175">Coiled coil</keyword>
<dbReference type="Proteomes" id="UP000314285">
    <property type="component" value="Unassembled WGS sequence"/>
</dbReference>
<dbReference type="EMBL" id="VFBM01000008">
    <property type="protein sequence ID" value="TNX91230.1"/>
    <property type="molecule type" value="Genomic_DNA"/>
</dbReference>
<organism evidence="2 3">
    <name type="scientific">Acinetobacter radioresistens</name>
    <dbReference type="NCBI Taxonomy" id="40216"/>
    <lineage>
        <taxon>Bacteria</taxon>
        <taxon>Pseudomonadati</taxon>
        <taxon>Pseudomonadota</taxon>
        <taxon>Gammaproteobacteria</taxon>
        <taxon>Moraxellales</taxon>
        <taxon>Moraxellaceae</taxon>
        <taxon>Acinetobacter</taxon>
    </lineage>
</organism>
<protein>
    <submittedName>
        <fullName evidence="2">Uncharacterized protein</fullName>
    </submittedName>
</protein>
<dbReference type="AlphaFoldDB" id="A0A8H2PRR5"/>
<gene>
    <name evidence="2" type="ORF">FHY67_10965</name>
</gene>
<sequence>MQNLPMFRELSSVLCSYKIESWQTKDFWEKVKLLNVPDNNINYQSVYRLIVRLSNEGYLDIDLEKSKYNLIKYNENNKLKEFRSAFCFSSLTILKKVSSEKLKFESELIYLEEEIDVLEELKDQFPDIQTKIEQLIDLKIHRIKYLDIKVRAIVSLINYLSKF</sequence>
<evidence type="ECO:0000256" key="1">
    <source>
        <dbReference type="SAM" id="Coils"/>
    </source>
</evidence>
<proteinExistence type="predicted"/>